<dbReference type="EMBL" id="QKYT01000161">
    <property type="protein sequence ID" value="RIA91154.1"/>
    <property type="molecule type" value="Genomic_DNA"/>
</dbReference>
<evidence type="ECO:0000313" key="1">
    <source>
        <dbReference type="EMBL" id="RIA91154.1"/>
    </source>
</evidence>
<dbReference type="Proteomes" id="UP000265703">
    <property type="component" value="Unassembled WGS sequence"/>
</dbReference>
<gene>
    <name evidence="1" type="ORF">C1645_822465</name>
</gene>
<dbReference type="AlphaFoldDB" id="A0A397T800"/>
<protein>
    <submittedName>
        <fullName evidence="1">Uncharacterized protein</fullName>
    </submittedName>
</protein>
<sequence>MEITIIEFRKLKDSLFEGLGLQVWDFEIGSDSIWTSKIRTLASGFDLNFDSSSGWSGFLGFQRSCNMSIQDFEGVGIMDFKSSGVLRNFFKGSSDSFSFREWLLQILKVFGVGVADSKVSRVSGYTGI</sequence>
<keyword evidence="2" id="KW-1185">Reference proteome</keyword>
<name>A0A397T800_9GLOM</name>
<organism evidence="1 2">
    <name type="scientific">Glomus cerebriforme</name>
    <dbReference type="NCBI Taxonomy" id="658196"/>
    <lineage>
        <taxon>Eukaryota</taxon>
        <taxon>Fungi</taxon>
        <taxon>Fungi incertae sedis</taxon>
        <taxon>Mucoromycota</taxon>
        <taxon>Glomeromycotina</taxon>
        <taxon>Glomeromycetes</taxon>
        <taxon>Glomerales</taxon>
        <taxon>Glomeraceae</taxon>
        <taxon>Glomus</taxon>
    </lineage>
</organism>
<evidence type="ECO:0000313" key="2">
    <source>
        <dbReference type="Proteomes" id="UP000265703"/>
    </source>
</evidence>
<comment type="caution">
    <text evidence="1">The sequence shown here is derived from an EMBL/GenBank/DDBJ whole genome shotgun (WGS) entry which is preliminary data.</text>
</comment>
<proteinExistence type="predicted"/>
<reference evidence="1 2" key="1">
    <citation type="submission" date="2018-06" db="EMBL/GenBank/DDBJ databases">
        <title>Comparative genomics reveals the genomic features of Rhizophagus irregularis, R. cerebriforme, R. diaphanum and Gigaspora rosea, and their symbiotic lifestyle signature.</title>
        <authorList>
            <person name="Morin E."/>
            <person name="San Clemente H."/>
            <person name="Chen E.C.H."/>
            <person name="De La Providencia I."/>
            <person name="Hainaut M."/>
            <person name="Kuo A."/>
            <person name="Kohler A."/>
            <person name="Murat C."/>
            <person name="Tang N."/>
            <person name="Roy S."/>
            <person name="Loubradou J."/>
            <person name="Henrissat B."/>
            <person name="Grigoriev I.V."/>
            <person name="Corradi N."/>
            <person name="Roux C."/>
            <person name="Martin F.M."/>
        </authorList>
    </citation>
    <scope>NUCLEOTIDE SEQUENCE [LARGE SCALE GENOMIC DNA]</scope>
    <source>
        <strain evidence="1 2">DAOM 227022</strain>
    </source>
</reference>
<accession>A0A397T800</accession>